<protein>
    <submittedName>
        <fullName evidence="1">Similar to NTPase (NACHT family)</fullName>
    </submittedName>
</protein>
<dbReference type="EMBL" id="CAQM01000457">
    <property type="protein sequence ID" value="CCQ62163.1"/>
    <property type="molecule type" value="Genomic_DNA"/>
</dbReference>
<gene>
    <name evidence="1" type="ORF">CWATWH0401_1456</name>
</gene>
<comment type="caution">
    <text evidence="1">The sequence shown here is derived from an EMBL/GenBank/DDBJ whole genome shotgun (WGS) entry which is preliminary data.</text>
</comment>
<evidence type="ECO:0000313" key="1">
    <source>
        <dbReference type="EMBL" id="CCQ62163.1"/>
    </source>
</evidence>
<reference evidence="1 2" key="2">
    <citation type="submission" date="2013-09" db="EMBL/GenBank/DDBJ databases">
        <title>Whole genome comparison of six Crocosphaera watsonii strains with differing phenotypes.</title>
        <authorList>
            <person name="Bench S.R."/>
            <person name="Heller P."/>
            <person name="Frank I."/>
            <person name="Arciniega M."/>
            <person name="Shilova I.N."/>
            <person name="Zehr J.P."/>
        </authorList>
    </citation>
    <scope>NUCLEOTIDE SEQUENCE [LARGE SCALE GENOMIC DNA]</scope>
    <source>
        <strain evidence="1 2">WH 0401</strain>
    </source>
</reference>
<name>T2J8D0_CROWT</name>
<evidence type="ECO:0000313" key="2">
    <source>
        <dbReference type="Proteomes" id="UP000018198"/>
    </source>
</evidence>
<dbReference type="RefSeq" id="WP_021835754.1">
    <property type="nucleotide sequence ID" value="NZ_CAQM01000457.1"/>
</dbReference>
<sequence length="70" mass="7701">MGDLAVSTLESIAMENCVEAMDDLVAIGTPDAADTLEKFLHDPQLKQQAAWRVTAVLDKLKEDENISDRL</sequence>
<dbReference type="Proteomes" id="UP000018198">
    <property type="component" value="Unassembled WGS sequence"/>
</dbReference>
<reference evidence="1 2" key="1">
    <citation type="submission" date="2013-01" db="EMBL/GenBank/DDBJ databases">
        <authorList>
            <person name="Bench S."/>
        </authorList>
    </citation>
    <scope>NUCLEOTIDE SEQUENCE [LARGE SCALE GENOMIC DNA]</scope>
    <source>
        <strain evidence="1 2">WH 0401</strain>
    </source>
</reference>
<organism evidence="1 2">
    <name type="scientific">Crocosphaera watsonii WH 0401</name>
    <dbReference type="NCBI Taxonomy" id="555881"/>
    <lineage>
        <taxon>Bacteria</taxon>
        <taxon>Bacillati</taxon>
        <taxon>Cyanobacteriota</taxon>
        <taxon>Cyanophyceae</taxon>
        <taxon>Oscillatoriophycideae</taxon>
        <taxon>Chroococcales</taxon>
        <taxon>Aphanothecaceae</taxon>
        <taxon>Crocosphaera</taxon>
    </lineage>
</organism>
<proteinExistence type="predicted"/>
<dbReference type="AlphaFoldDB" id="T2J8D0"/>
<accession>T2J8D0</accession>